<dbReference type="EMBL" id="CP019475">
    <property type="protein sequence ID" value="UQC79731.1"/>
    <property type="molecule type" value="Genomic_DNA"/>
</dbReference>
<evidence type="ECO:0000313" key="1">
    <source>
        <dbReference type="EMBL" id="UQC79731.1"/>
    </source>
</evidence>
<dbReference type="RefSeq" id="XP_049141362.1">
    <property type="nucleotide sequence ID" value="XM_049284219.1"/>
</dbReference>
<accession>A0A9Q8WE10</accession>
<evidence type="ECO:0000313" key="2">
    <source>
        <dbReference type="Proteomes" id="UP000830671"/>
    </source>
</evidence>
<dbReference type="Proteomes" id="UP000830671">
    <property type="component" value="Chromosome 3"/>
</dbReference>
<organism evidence="1 2">
    <name type="scientific">Colletotrichum lupini</name>
    <dbReference type="NCBI Taxonomy" id="145971"/>
    <lineage>
        <taxon>Eukaryota</taxon>
        <taxon>Fungi</taxon>
        <taxon>Dikarya</taxon>
        <taxon>Ascomycota</taxon>
        <taxon>Pezizomycotina</taxon>
        <taxon>Sordariomycetes</taxon>
        <taxon>Hypocreomycetidae</taxon>
        <taxon>Glomerellales</taxon>
        <taxon>Glomerellaceae</taxon>
        <taxon>Colletotrichum</taxon>
        <taxon>Colletotrichum acutatum species complex</taxon>
    </lineage>
</organism>
<dbReference type="KEGG" id="clup:CLUP02_05211"/>
<dbReference type="AlphaFoldDB" id="A0A9Q8WE10"/>
<dbReference type="GeneID" id="73339229"/>
<protein>
    <submittedName>
        <fullName evidence="1">Uncharacterized protein</fullName>
    </submittedName>
</protein>
<name>A0A9Q8WE10_9PEZI</name>
<sequence length="1197" mass="132757">MHRLQSPTTSDSLPLCFWFHSLRAGRLNQQTGTTRCRRNLTNTGTHGFPRIFRLHPTRPPRALRDLLCQSKVLVLDPDPLISSYLDGFSTITVHGICLSTENRSVTTRCHRPWSRPLGSGKYLALHDTTQLSNSSDNLPDTQKPISATYCRRVMSRMSRTAGDHESAYDKQICVLQISTENTRQLTVGICLFALPRRRHPQQLFPSFISIARFEPPCHSAPSSFRHLYIFHTESSCPLQSTRSKHLQFSYGHASSTTSMHAWHGCRSAFAPIIPLPFSSSWSSSLFEVLKSQTFDASTSKTALPLPGPGLGTANQDRMPVTSIQRKRELPMGTWNGSIRNWDPRQSRSSSKCYPRPPFAVTFEMLFAARPQHSLDVSRLYGNDKPHSGFMREQLSAGFCPSAVASDTVCHVARCPPTGNVALGFRRDLALPPCLGLWNPTIQKRVASLVRYLARLGLARLCVMQEVVPLLQEQTTGTSSASRNRGIRTLSREPRRPYFVLAGTLGWVNYDRTHATPSATQPSLAPPNECTIYPGVASTSTQITSRDSCQPKIPRIDGLDFWEYSRDIHFSEASVFCRQLHSWEFEVILDCCASPQPERLRKHGTMQSKTAHSSTHHAFDDSGAVPNQVMRSHNATGQSLEPLISTFQLHLMEQSRLWEFPNLHRVSKLGSPDLRGKSGVFAAASTSTDGTERLVDQKGSVEQSVRSAIFFDLNRLDVHPTGIPKQNGKIILFRPLRLAGAASVLFQIRRIVPGRVDKVDITAFNQPTRELGVGWNKQQMAVKKAGPWRDQADYGVRSMAYENPLAAVQLFPTGAVGANQMRVPGNPLSSVAFSLSASAAVHIRTTGAKAQELKARNEIPHYNPMKSRSEWERQLVACASRLGSQALGSTEPANQAWREGKRTWTLRKTGGNLGARCIANWNSPSSHMRPRRNAEADRASNTICYFVPAYGVILIPRQTAALGHPFSSSANEAVRYCTSPAAAHFLSWSSVAAEHNKRLFRSYNKGEDILPAAPAILPPTGAAGRISSPYDKQPAACEGFEASDYAKYRNDKKMIWKWRGSTAITKLNEALRPKSQRATRSLVFDDLGLRGTFGTQAVLCSHQEHLNFLGPCNPPRSQQEDGVFGSPVDPWKSYCIGFGHSRPWIKPGACFADTTKRLSNIIFSRQLSIETGKLLQDYSTKSNTDSVDIPTPQPPGVE</sequence>
<proteinExistence type="predicted"/>
<keyword evidence="2" id="KW-1185">Reference proteome</keyword>
<reference evidence="1" key="1">
    <citation type="journal article" date="2021" name="Mol. Plant Microbe Interact.">
        <title>Complete Genome Sequence of the Plant-Pathogenic Fungus Colletotrichum lupini.</title>
        <authorList>
            <person name="Baroncelli R."/>
            <person name="Pensec F."/>
            <person name="Da Lio D."/>
            <person name="Boufleur T."/>
            <person name="Vicente I."/>
            <person name="Sarrocco S."/>
            <person name="Picot A."/>
            <person name="Baraldi E."/>
            <person name="Sukno S."/>
            <person name="Thon M."/>
            <person name="Le Floch G."/>
        </authorList>
    </citation>
    <scope>NUCLEOTIDE SEQUENCE</scope>
    <source>
        <strain evidence="1">IMI 504893</strain>
    </source>
</reference>
<gene>
    <name evidence="1" type="ORF">CLUP02_05211</name>
</gene>